<dbReference type="InterPro" id="IPR010016">
    <property type="entry name" value="PxpB"/>
</dbReference>
<dbReference type="SUPFAM" id="SSF50891">
    <property type="entry name" value="Cyclophilin-like"/>
    <property type="match status" value="1"/>
</dbReference>
<dbReference type="Proteomes" id="UP001500740">
    <property type="component" value="Unassembled WGS sequence"/>
</dbReference>
<evidence type="ECO:0000259" key="4">
    <source>
        <dbReference type="SMART" id="SM00796"/>
    </source>
</evidence>
<evidence type="ECO:0000256" key="3">
    <source>
        <dbReference type="ARBA" id="ARBA00022840"/>
    </source>
</evidence>
<dbReference type="EMBL" id="BAAACZ010000003">
    <property type="protein sequence ID" value="GAA0451503.1"/>
    <property type="molecule type" value="Genomic_DNA"/>
</dbReference>
<dbReference type="RefSeq" id="WP_343781258.1">
    <property type="nucleotide sequence ID" value="NZ_BAAACZ010000003.1"/>
</dbReference>
<keyword evidence="6" id="KW-1185">Reference proteome</keyword>
<organism evidence="5 6">
    <name type="scientific">Alkalibacillus silvisoli</name>
    <dbReference type="NCBI Taxonomy" id="392823"/>
    <lineage>
        <taxon>Bacteria</taxon>
        <taxon>Bacillati</taxon>
        <taxon>Bacillota</taxon>
        <taxon>Bacilli</taxon>
        <taxon>Bacillales</taxon>
        <taxon>Bacillaceae</taxon>
        <taxon>Alkalibacillus</taxon>
    </lineage>
</organism>
<gene>
    <name evidence="5" type="primary">pxpB</name>
    <name evidence="5" type="ORF">GCM10008935_02560</name>
</gene>
<dbReference type="InterPro" id="IPR029000">
    <property type="entry name" value="Cyclophilin-like_dom_sf"/>
</dbReference>
<name>A0ABP3JGG1_9BACI</name>
<dbReference type="Gene3D" id="3.30.1360.40">
    <property type="match status" value="1"/>
</dbReference>
<keyword evidence="3" id="KW-0067">ATP-binding</keyword>
<protein>
    <submittedName>
        <fullName evidence="5">5-oxoprolinase subunit PxpB</fullName>
    </submittedName>
</protein>
<comment type="caution">
    <text evidence="5">The sequence shown here is derived from an EMBL/GenBank/DDBJ whole genome shotgun (WGS) entry which is preliminary data.</text>
</comment>
<dbReference type="SUPFAM" id="SSF160467">
    <property type="entry name" value="PH0987 N-terminal domain-like"/>
    <property type="match status" value="1"/>
</dbReference>
<reference evidence="6" key="1">
    <citation type="journal article" date="2019" name="Int. J. Syst. Evol. Microbiol.">
        <title>The Global Catalogue of Microorganisms (GCM) 10K type strain sequencing project: providing services to taxonomists for standard genome sequencing and annotation.</title>
        <authorList>
            <consortium name="The Broad Institute Genomics Platform"/>
            <consortium name="The Broad Institute Genome Sequencing Center for Infectious Disease"/>
            <person name="Wu L."/>
            <person name="Ma J."/>
        </authorList>
    </citation>
    <scope>NUCLEOTIDE SEQUENCE [LARGE SCALE GENOMIC DNA]</scope>
    <source>
        <strain evidence="6">JCM 14193</strain>
    </source>
</reference>
<evidence type="ECO:0000256" key="2">
    <source>
        <dbReference type="ARBA" id="ARBA00022801"/>
    </source>
</evidence>
<accession>A0ABP3JGG1</accession>
<dbReference type="PANTHER" id="PTHR34698:SF2">
    <property type="entry name" value="5-OXOPROLINASE SUBUNIT B"/>
    <property type="match status" value="1"/>
</dbReference>
<proteinExistence type="predicted"/>
<feature type="domain" description="Carboxyltransferase" evidence="4">
    <location>
        <begin position="3"/>
        <end position="205"/>
    </location>
</feature>
<evidence type="ECO:0000256" key="1">
    <source>
        <dbReference type="ARBA" id="ARBA00022741"/>
    </source>
</evidence>
<dbReference type="SMART" id="SM00796">
    <property type="entry name" value="AHS1"/>
    <property type="match status" value="1"/>
</dbReference>
<dbReference type="NCBIfam" id="TIGR00370">
    <property type="entry name" value="5-oxoprolinase subunit PxpB"/>
    <property type="match status" value="1"/>
</dbReference>
<evidence type="ECO:0000313" key="5">
    <source>
        <dbReference type="EMBL" id="GAA0451503.1"/>
    </source>
</evidence>
<evidence type="ECO:0000313" key="6">
    <source>
        <dbReference type="Proteomes" id="UP001500740"/>
    </source>
</evidence>
<dbReference type="Pfam" id="PF02682">
    <property type="entry name" value="CT_C_D"/>
    <property type="match status" value="1"/>
</dbReference>
<sequence>MEFTISPLGNQALIVTFGEDISTELHEQVVTNYNALKEADLVGVQGLVPTYRSIAVYYNWKIVNYEDMKQAVESVVWQANKDRAFKKGKTIYLPVCYEEEVAPDLKPLAQYHNMTETDVIKLHSEPTYLVYMIGFLPGFPYVGGLNERLETPRLETPRQQVTSGSVGIAGKQTGVYPITSPGGWNIIGKTPIKLFDPKQKDPALFEIGDQLRFEPVSSREFIQIEQHARIKDFIVLRRSSSAN</sequence>
<keyword evidence="2" id="KW-0378">Hydrolase</keyword>
<dbReference type="Gene3D" id="2.40.100.10">
    <property type="entry name" value="Cyclophilin-like"/>
    <property type="match status" value="1"/>
</dbReference>
<dbReference type="InterPro" id="IPR003833">
    <property type="entry name" value="CT_C_D"/>
</dbReference>
<keyword evidence="1" id="KW-0547">Nucleotide-binding</keyword>
<dbReference type="PANTHER" id="PTHR34698">
    <property type="entry name" value="5-OXOPROLINASE SUBUNIT B"/>
    <property type="match status" value="1"/>
</dbReference>